<protein>
    <submittedName>
        <fullName evidence="2">K+-dependent Na+/Ca+ exchanger related-protein</fullName>
    </submittedName>
</protein>
<evidence type="ECO:0000256" key="1">
    <source>
        <dbReference type="SAM" id="Phobius"/>
    </source>
</evidence>
<accession>A1SV22</accession>
<name>A1SV22_PSYIN</name>
<feature type="transmembrane region" description="Helical" evidence="1">
    <location>
        <begin position="35"/>
        <end position="55"/>
    </location>
</feature>
<dbReference type="AlphaFoldDB" id="A1SV22"/>
<proteinExistence type="predicted"/>
<keyword evidence="3" id="KW-1185">Reference proteome</keyword>
<organism evidence="2 3">
    <name type="scientific">Psychromonas ingrahamii (strain DSM 17664 / CCUG 51855 / 37)</name>
    <dbReference type="NCBI Taxonomy" id="357804"/>
    <lineage>
        <taxon>Bacteria</taxon>
        <taxon>Pseudomonadati</taxon>
        <taxon>Pseudomonadota</taxon>
        <taxon>Gammaproteobacteria</taxon>
        <taxon>Alteromonadales</taxon>
        <taxon>Psychromonadaceae</taxon>
        <taxon>Psychromonas</taxon>
    </lineage>
</organism>
<feature type="transmembrane region" description="Helical" evidence="1">
    <location>
        <begin position="12"/>
        <end position="29"/>
    </location>
</feature>
<dbReference type="KEGG" id="pin:Ping_1526"/>
<dbReference type="EMBL" id="CP000510">
    <property type="protein sequence ID" value="ABM03337.1"/>
    <property type="molecule type" value="Genomic_DNA"/>
</dbReference>
<dbReference type="HOGENOM" id="CLU_3011029_0_0_6"/>
<gene>
    <name evidence="2" type="ordered locus">Ping_1526</name>
</gene>
<reference evidence="2 3" key="1">
    <citation type="submission" date="2007-01" db="EMBL/GenBank/DDBJ databases">
        <title>Complete sequence of Psychromonas ingrahamii 37.</title>
        <authorList>
            <consortium name="US DOE Joint Genome Institute"/>
            <person name="Copeland A."/>
            <person name="Lucas S."/>
            <person name="Lapidus A."/>
            <person name="Barry K."/>
            <person name="Detter J.C."/>
            <person name="Glavina del Rio T."/>
            <person name="Hammon N."/>
            <person name="Israni S."/>
            <person name="Dalin E."/>
            <person name="Tice H."/>
            <person name="Pitluck S."/>
            <person name="Thompson L.S."/>
            <person name="Brettin T."/>
            <person name="Bruce D."/>
            <person name="Han C."/>
            <person name="Tapia R."/>
            <person name="Schmutz J."/>
            <person name="Larimer F."/>
            <person name="Land M."/>
            <person name="Hauser L."/>
            <person name="Kyrpides N."/>
            <person name="Ivanova N."/>
            <person name="Staley J."/>
            <person name="Richardson P."/>
        </authorList>
    </citation>
    <scope>NUCLEOTIDE SEQUENCE [LARGE SCALE GENOMIC DNA]</scope>
    <source>
        <strain evidence="2 3">37</strain>
    </source>
</reference>
<sequence>MMAALNGQNDISIGNLIITAGILDAAVLIHPVSAAGFNEIHFITMLIFAFMLLLFA</sequence>
<keyword evidence="1" id="KW-0812">Transmembrane</keyword>
<evidence type="ECO:0000313" key="3">
    <source>
        <dbReference type="Proteomes" id="UP000000639"/>
    </source>
</evidence>
<evidence type="ECO:0000313" key="2">
    <source>
        <dbReference type="EMBL" id="ABM03337.1"/>
    </source>
</evidence>
<keyword evidence="1" id="KW-0472">Membrane</keyword>
<dbReference type="Proteomes" id="UP000000639">
    <property type="component" value="Chromosome"/>
</dbReference>
<keyword evidence="1" id="KW-1133">Transmembrane helix</keyword>